<gene>
    <name evidence="2 4" type="ORF">BDZ99DRAFT_468641</name>
</gene>
<organism evidence="2">
    <name type="scientific">Mytilinidion resinicola</name>
    <dbReference type="NCBI Taxonomy" id="574789"/>
    <lineage>
        <taxon>Eukaryota</taxon>
        <taxon>Fungi</taxon>
        <taxon>Dikarya</taxon>
        <taxon>Ascomycota</taxon>
        <taxon>Pezizomycotina</taxon>
        <taxon>Dothideomycetes</taxon>
        <taxon>Pleosporomycetidae</taxon>
        <taxon>Mytilinidiales</taxon>
        <taxon>Mytilinidiaceae</taxon>
        <taxon>Mytilinidion</taxon>
    </lineage>
</organism>
<dbReference type="Gene3D" id="3.40.850.10">
    <property type="entry name" value="Kinesin motor domain"/>
    <property type="match status" value="1"/>
</dbReference>
<dbReference type="Proteomes" id="UP000504636">
    <property type="component" value="Unplaced"/>
</dbReference>
<feature type="compositionally biased region" description="Polar residues" evidence="1">
    <location>
        <begin position="1"/>
        <end position="13"/>
    </location>
</feature>
<evidence type="ECO:0000256" key="1">
    <source>
        <dbReference type="SAM" id="MobiDB-lite"/>
    </source>
</evidence>
<name>A0A6A6Y2X2_9PEZI</name>
<evidence type="ECO:0000313" key="2">
    <source>
        <dbReference type="EMBL" id="KAF2802989.1"/>
    </source>
</evidence>
<accession>A0A6A6Y2X2</accession>
<reference evidence="2 4" key="1">
    <citation type="journal article" date="2020" name="Stud. Mycol.">
        <title>101 Dothideomycetes genomes: a test case for predicting lifestyles and emergence of pathogens.</title>
        <authorList>
            <person name="Haridas S."/>
            <person name="Albert R."/>
            <person name="Binder M."/>
            <person name="Bloem J."/>
            <person name="Labutti K."/>
            <person name="Salamov A."/>
            <person name="Andreopoulos B."/>
            <person name="Baker S."/>
            <person name="Barry K."/>
            <person name="Bills G."/>
            <person name="Bluhm B."/>
            <person name="Cannon C."/>
            <person name="Castanera R."/>
            <person name="Culley D."/>
            <person name="Daum C."/>
            <person name="Ezra D."/>
            <person name="Gonzalez J."/>
            <person name="Henrissat B."/>
            <person name="Kuo A."/>
            <person name="Liang C."/>
            <person name="Lipzen A."/>
            <person name="Lutzoni F."/>
            <person name="Magnuson J."/>
            <person name="Mondo S."/>
            <person name="Nolan M."/>
            <person name="Ohm R."/>
            <person name="Pangilinan J."/>
            <person name="Park H.-J."/>
            <person name="Ramirez L."/>
            <person name="Alfaro M."/>
            <person name="Sun H."/>
            <person name="Tritt A."/>
            <person name="Yoshinaga Y."/>
            <person name="Zwiers L.-H."/>
            <person name="Turgeon B."/>
            <person name="Goodwin S."/>
            <person name="Spatafora J."/>
            <person name="Crous P."/>
            <person name="Grigoriev I."/>
        </authorList>
    </citation>
    <scope>NUCLEOTIDE SEQUENCE</scope>
    <source>
        <strain evidence="2 4">CBS 304.34</strain>
    </source>
</reference>
<dbReference type="AlphaFoldDB" id="A0A6A6Y2X2"/>
<dbReference type="GeneID" id="54462194"/>
<reference evidence="4" key="3">
    <citation type="submission" date="2025-04" db="UniProtKB">
        <authorList>
            <consortium name="RefSeq"/>
        </authorList>
    </citation>
    <scope>IDENTIFICATION</scope>
    <source>
        <strain evidence="4">CBS 304.34</strain>
    </source>
</reference>
<feature type="region of interest" description="Disordered" evidence="1">
    <location>
        <begin position="1"/>
        <end position="21"/>
    </location>
</feature>
<proteinExistence type="predicted"/>
<protein>
    <submittedName>
        <fullName evidence="2 4">Uncharacterized protein</fullName>
    </submittedName>
</protein>
<evidence type="ECO:0000313" key="4">
    <source>
        <dbReference type="RefSeq" id="XP_033569953.1"/>
    </source>
</evidence>
<evidence type="ECO:0000313" key="3">
    <source>
        <dbReference type="Proteomes" id="UP000504636"/>
    </source>
</evidence>
<dbReference type="RefSeq" id="XP_033569953.1">
    <property type="nucleotide sequence ID" value="XM_033721301.1"/>
</dbReference>
<keyword evidence="3" id="KW-1185">Reference proteome</keyword>
<sequence>MADSTCGSLSEPNSHPPRINAGRSFSYAKGLLEIHTTNGDNVYEVLQRGGMTHVVAATNMKQESSCLYSIFVTTIQVKRQTMAPEIDWQRALTGRQDCRGRLRARESREHASATAVLGWTFQRMNGPE</sequence>
<dbReference type="InterPro" id="IPR036961">
    <property type="entry name" value="Kinesin_motor_dom_sf"/>
</dbReference>
<dbReference type="EMBL" id="MU003720">
    <property type="protein sequence ID" value="KAF2802989.1"/>
    <property type="molecule type" value="Genomic_DNA"/>
</dbReference>
<reference evidence="4" key="2">
    <citation type="submission" date="2020-04" db="EMBL/GenBank/DDBJ databases">
        <authorList>
            <consortium name="NCBI Genome Project"/>
        </authorList>
    </citation>
    <scope>NUCLEOTIDE SEQUENCE</scope>
    <source>
        <strain evidence="4">CBS 304.34</strain>
    </source>
</reference>